<reference evidence="1" key="1">
    <citation type="submission" date="2014-11" db="EMBL/GenBank/DDBJ databases">
        <authorList>
            <person name="Amaro Gonzalez C."/>
        </authorList>
    </citation>
    <scope>NUCLEOTIDE SEQUENCE</scope>
</reference>
<dbReference type="EMBL" id="GBXM01051215">
    <property type="protein sequence ID" value="JAH57362.1"/>
    <property type="molecule type" value="Transcribed_RNA"/>
</dbReference>
<sequence>MLSPVPLHSFPIHLAETHLLISQCMPMVLLIQP</sequence>
<proteinExistence type="predicted"/>
<evidence type="ECO:0000313" key="1">
    <source>
        <dbReference type="EMBL" id="JAH57362.1"/>
    </source>
</evidence>
<reference evidence="1" key="2">
    <citation type="journal article" date="2015" name="Fish Shellfish Immunol.">
        <title>Early steps in the European eel (Anguilla anguilla)-Vibrio vulnificus interaction in the gills: Role of the RtxA13 toxin.</title>
        <authorList>
            <person name="Callol A."/>
            <person name="Pajuelo D."/>
            <person name="Ebbesson L."/>
            <person name="Teles M."/>
            <person name="MacKenzie S."/>
            <person name="Amaro C."/>
        </authorList>
    </citation>
    <scope>NUCLEOTIDE SEQUENCE</scope>
</reference>
<organism evidence="1">
    <name type="scientific">Anguilla anguilla</name>
    <name type="common">European freshwater eel</name>
    <name type="synonym">Muraena anguilla</name>
    <dbReference type="NCBI Taxonomy" id="7936"/>
    <lineage>
        <taxon>Eukaryota</taxon>
        <taxon>Metazoa</taxon>
        <taxon>Chordata</taxon>
        <taxon>Craniata</taxon>
        <taxon>Vertebrata</taxon>
        <taxon>Euteleostomi</taxon>
        <taxon>Actinopterygii</taxon>
        <taxon>Neopterygii</taxon>
        <taxon>Teleostei</taxon>
        <taxon>Anguilliformes</taxon>
        <taxon>Anguillidae</taxon>
        <taxon>Anguilla</taxon>
    </lineage>
</organism>
<name>A0A0E9TV80_ANGAN</name>
<protein>
    <submittedName>
        <fullName evidence="1">Uncharacterized protein</fullName>
    </submittedName>
</protein>
<accession>A0A0E9TV80</accession>
<dbReference type="AlphaFoldDB" id="A0A0E9TV80"/>